<evidence type="ECO:0000256" key="1">
    <source>
        <dbReference type="ARBA" id="ARBA00022729"/>
    </source>
</evidence>
<dbReference type="Gene3D" id="3.40.50.1820">
    <property type="entry name" value="alpha/beta hydrolase"/>
    <property type="match status" value="1"/>
</dbReference>
<dbReference type="GO" id="GO:0016787">
    <property type="term" value="F:hydrolase activity"/>
    <property type="evidence" value="ECO:0007669"/>
    <property type="project" value="UniProtKB-KW"/>
</dbReference>
<evidence type="ECO:0000256" key="2">
    <source>
        <dbReference type="SAM" id="MobiDB-lite"/>
    </source>
</evidence>
<dbReference type="Proteomes" id="UP001359886">
    <property type="component" value="Unassembled WGS sequence"/>
</dbReference>
<dbReference type="EMBL" id="JAZHOG010000001">
    <property type="protein sequence ID" value="MEJ8566212.1"/>
    <property type="molecule type" value="Genomic_DNA"/>
</dbReference>
<dbReference type="InterPro" id="IPR050955">
    <property type="entry name" value="Plant_Biomass_Hydrol_Est"/>
</dbReference>
<dbReference type="SUPFAM" id="SSF53474">
    <property type="entry name" value="alpha/beta-Hydrolases"/>
    <property type="match status" value="1"/>
</dbReference>
<dbReference type="Pfam" id="PF00756">
    <property type="entry name" value="Esterase"/>
    <property type="match status" value="1"/>
</dbReference>
<feature type="region of interest" description="Disordered" evidence="2">
    <location>
        <begin position="123"/>
        <end position="151"/>
    </location>
</feature>
<dbReference type="RefSeq" id="WP_354693535.1">
    <property type="nucleotide sequence ID" value="NZ_JAZHOG010000001.1"/>
</dbReference>
<dbReference type="PANTHER" id="PTHR43037:SF1">
    <property type="entry name" value="BLL1128 PROTEIN"/>
    <property type="match status" value="1"/>
</dbReference>
<evidence type="ECO:0000313" key="4">
    <source>
        <dbReference type="EMBL" id="MEJ8566212.1"/>
    </source>
</evidence>
<reference evidence="4 5" key="1">
    <citation type="submission" date="2024-02" db="EMBL/GenBank/DDBJ databases">
        <title>A novel Wenzhouxiangellaceae bacterium, isolated from coastal sediments.</title>
        <authorList>
            <person name="Du Z.-J."/>
            <person name="Ye Y.-Q."/>
            <person name="Zhang X.-Y."/>
        </authorList>
    </citation>
    <scope>NUCLEOTIDE SEQUENCE [LARGE SCALE GENOMIC DNA]</scope>
    <source>
        <strain evidence="4 5">CH-27</strain>
    </source>
</reference>
<evidence type="ECO:0000256" key="3">
    <source>
        <dbReference type="SAM" id="SignalP"/>
    </source>
</evidence>
<gene>
    <name evidence="4" type="ORF">V3330_01135</name>
</gene>
<dbReference type="AlphaFoldDB" id="A0AAW9R994"/>
<evidence type="ECO:0000313" key="5">
    <source>
        <dbReference type="Proteomes" id="UP001359886"/>
    </source>
</evidence>
<keyword evidence="5" id="KW-1185">Reference proteome</keyword>
<feature type="chain" id="PRO_5044004418" evidence="3">
    <location>
        <begin position="32"/>
        <end position="335"/>
    </location>
</feature>
<sequence>MNIETTKCRVAGRVLLLILSVTLLAAANVFAEDQLLRRSYDSESTGGERQYFVYLPSAYEANADKRWPVILFLHGNGQRGDTPDDLDFVLRHGPLAEAWLHRRELPFVMISPQMPVWGQQEALEDRAKHPRPVRLESGTPERNYGYPSDWPIQRTSREKARKSAFSWEDYRSDEFPPGWSRIDAEVIQVLDDVLREFNTDPDRVYLTGISMGGFGTFQIASAHPERFAAIAPIVGAGTETEARAIAEAKLPTWLFGGAKDQVVDPYWLYRTARFMEVAGHPNLRFTMHEDMDHDAWKRVYEGRDVFDWFLRFRSDERPGPEKVNIDPCGRTGCPE</sequence>
<name>A0AAW9R994_9GAMM</name>
<dbReference type="InterPro" id="IPR000801">
    <property type="entry name" value="Esterase-like"/>
</dbReference>
<keyword evidence="4" id="KW-0378">Hydrolase</keyword>
<proteinExistence type="predicted"/>
<keyword evidence="1 3" id="KW-0732">Signal</keyword>
<comment type="caution">
    <text evidence="4">The sequence shown here is derived from an EMBL/GenBank/DDBJ whole genome shotgun (WGS) entry which is preliminary data.</text>
</comment>
<accession>A0AAW9R994</accession>
<organism evidence="4 5">
    <name type="scientific">Elongatibacter sediminis</name>
    <dbReference type="NCBI Taxonomy" id="3119006"/>
    <lineage>
        <taxon>Bacteria</taxon>
        <taxon>Pseudomonadati</taxon>
        <taxon>Pseudomonadota</taxon>
        <taxon>Gammaproteobacteria</taxon>
        <taxon>Chromatiales</taxon>
        <taxon>Wenzhouxiangellaceae</taxon>
        <taxon>Elongatibacter</taxon>
    </lineage>
</organism>
<feature type="signal peptide" evidence="3">
    <location>
        <begin position="1"/>
        <end position="31"/>
    </location>
</feature>
<dbReference type="PANTHER" id="PTHR43037">
    <property type="entry name" value="UNNAMED PRODUCT-RELATED"/>
    <property type="match status" value="1"/>
</dbReference>
<dbReference type="InterPro" id="IPR029058">
    <property type="entry name" value="AB_hydrolase_fold"/>
</dbReference>
<protein>
    <submittedName>
        <fullName evidence="4">Alpha/beta hydrolase-fold protein</fullName>
    </submittedName>
</protein>